<keyword evidence="5" id="KW-1185">Reference proteome</keyword>
<dbReference type="SUPFAM" id="SSF53590">
    <property type="entry name" value="Nucleoside hydrolase"/>
    <property type="match status" value="1"/>
</dbReference>
<evidence type="ECO:0000259" key="3">
    <source>
        <dbReference type="Pfam" id="PF01156"/>
    </source>
</evidence>
<evidence type="ECO:0000313" key="5">
    <source>
        <dbReference type="Proteomes" id="UP000653305"/>
    </source>
</evidence>
<accession>A0A830CRB8</accession>
<dbReference type="Pfam" id="PF01156">
    <property type="entry name" value="IU_nuc_hydro"/>
    <property type="match status" value="1"/>
</dbReference>
<feature type="non-terminal residue" evidence="4">
    <location>
        <position position="428"/>
    </location>
</feature>
<evidence type="ECO:0000256" key="1">
    <source>
        <dbReference type="ARBA" id="ARBA00009176"/>
    </source>
</evidence>
<dbReference type="Proteomes" id="UP000653305">
    <property type="component" value="Unassembled WGS sequence"/>
</dbReference>
<dbReference type="EMBL" id="BMAC01000538">
    <property type="protein sequence ID" value="GFP98624.1"/>
    <property type="molecule type" value="Genomic_DNA"/>
</dbReference>
<dbReference type="OrthoDB" id="5783963at2759"/>
<dbReference type="Gene3D" id="3.90.245.10">
    <property type="entry name" value="Ribonucleoside hydrolase-like"/>
    <property type="match status" value="1"/>
</dbReference>
<dbReference type="AlphaFoldDB" id="A0A830CRB8"/>
<protein>
    <submittedName>
        <fullName evidence="4">Uridine nucleosidase 1</fullName>
    </submittedName>
</protein>
<dbReference type="PANTHER" id="PTHR46692">
    <property type="entry name" value="INOSINE-URIDINE PREFERRING NUCLEOSIDE HYDROLASE FAMILY PROTEIN"/>
    <property type="match status" value="1"/>
</dbReference>
<dbReference type="GO" id="GO:0016799">
    <property type="term" value="F:hydrolase activity, hydrolyzing N-glycosyl compounds"/>
    <property type="evidence" value="ECO:0007669"/>
    <property type="project" value="InterPro"/>
</dbReference>
<comment type="caution">
    <text evidence="4">The sequence shown here is derived from an EMBL/GenBank/DDBJ whole genome shotgun (WGS) entry which is preliminary data.</text>
</comment>
<feature type="region of interest" description="Disordered" evidence="2">
    <location>
        <begin position="152"/>
        <end position="174"/>
    </location>
</feature>
<proteinExistence type="inferred from homology"/>
<reference evidence="4" key="1">
    <citation type="submission" date="2020-07" db="EMBL/GenBank/DDBJ databases">
        <title>Ethylene signaling mediates host invasion by parasitic plants.</title>
        <authorList>
            <person name="Yoshida S."/>
        </authorList>
    </citation>
    <scope>NUCLEOTIDE SEQUENCE</scope>
    <source>
        <strain evidence="4">Okayama</strain>
    </source>
</reference>
<dbReference type="InterPro" id="IPR001910">
    <property type="entry name" value="Inosine/uridine_hydrolase_dom"/>
</dbReference>
<feature type="domain" description="Inosine/uridine-preferring nucleoside hydrolase" evidence="3">
    <location>
        <begin position="40"/>
        <end position="387"/>
    </location>
</feature>
<feature type="compositionally biased region" description="Basic and acidic residues" evidence="2">
    <location>
        <begin position="164"/>
        <end position="174"/>
    </location>
</feature>
<dbReference type="InterPro" id="IPR036452">
    <property type="entry name" value="Ribo_hydro-like"/>
</dbReference>
<dbReference type="PANTHER" id="PTHR46692:SF1">
    <property type="entry name" value="NUCLEOSIDE HYDROLASE 3-RELATED"/>
    <property type="match status" value="1"/>
</dbReference>
<name>A0A830CRB8_9LAMI</name>
<comment type="similarity">
    <text evidence="1">Belongs to the IUNH family.</text>
</comment>
<evidence type="ECO:0000256" key="2">
    <source>
        <dbReference type="SAM" id="MobiDB-lite"/>
    </source>
</evidence>
<evidence type="ECO:0000313" key="4">
    <source>
        <dbReference type="EMBL" id="GFP98624.1"/>
    </source>
</evidence>
<gene>
    <name evidence="4" type="ORF">PHJA_002006300</name>
</gene>
<sequence length="428" mass="47932">FQVLNRPQQTGKFNFATKFPYYKYTIRKPGFKGRRPVKNVVFDMDMSAGDFLALFYLLKLPFEIINLKAIIVSPTGWANAATIDVIYDLLHMMGRDDILVGLGDYFALKQNYPNYPSIGDCKYSQAIPHGSGGYLDSDTLYGFARDLPHSPRRYTADNSMKYGAPRDTEHPERRQPRALEVWKSVTNSLDKGSRVTILTNGPLTNVAEIVLSDENVTSHIEEIVIVGGLIRKRKNDIGNVINIPSNKYAEMNMFLDPLAAKTVFDSGCNITLIPLNVQRTVRRLDKILWSLSLEVNTPEALFAWRLLAILHWLRASHPRLYQHVEIFSGELLGAVTLGGDSSLKTRYSVRKVSVLAKGVQSQDGQIIIDGKEGRPVKVLEYIDPQAYYTAFASQLGATDQSAVIGSFEEQRKIWSAGPQTKAASKKKP</sequence>
<organism evidence="4 5">
    <name type="scientific">Phtheirospermum japonicum</name>
    <dbReference type="NCBI Taxonomy" id="374723"/>
    <lineage>
        <taxon>Eukaryota</taxon>
        <taxon>Viridiplantae</taxon>
        <taxon>Streptophyta</taxon>
        <taxon>Embryophyta</taxon>
        <taxon>Tracheophyta</taxon>
        <taxon>Spermatophyta</taxon>
        <taxon>Magnoliopsida</taxon>
        <taxon>eudicotyledons</taxon>
        <taxon>Gunneridae</taxon>
        <taxon>Pentapetalae</taxon>
        <taxon>asterids</taxon>
        <taxon>lamiids</taxon>
        <taxon>Lamiales</taxon>
        <taxon>Orobanchaceae</taxon>
        <taxon>Orobanchaceae incertae sedis</taxon>
        <taxon>Phtheirospermum</taxon>
    </lineage>
</organism>